<feature type="coiled-coil region" evidence="8">
    <location>
        <begin position="26"/>
        <end position="65"/>
    </location>
</feature>
<protein>
    <recommendedName>
        <fullName evidence="8">rRNA-processing protein</fullName>
    </recommendedName>
</protein>
<organism evidence="9 10">
    <name type="scientific">Starmerella bacillaris</name>
    <name type="common">Yeast</name>
    <name type="synonym">Candida zemplinina</name>
    <dbReference type="NCBI Taxonomy" id="1247836"/>
    <lineage>
        <taxon>Eukaryota</taxon>
        <taxon>Fungi</taxon>
        <taxon>Dikarya</taxon>
        <taxon>Ascomycota</taxon>
        <taxon>Saccharomycotina</taxon>
        <taxon>Dipodascomycetes</taxon>
        <taxon>Dipodascales</taxon>
        <taxon>Trichomonascaceae</taxon>
        <taxon>Starmerella</taxon>
    </lineage>
</organism>
<dbReference type="GO" id="GO:0005730">
    <property type="term" value="C:nucleolus"/>
    <property type="evidence" value="ECO:0007669"/>
    <property type="project" value="UniProtKB-SubCell"/>
</dbReference>
<dbReference type="InterPro" id="IPR005579">
    <property type="entry name" value="Cgr1-like"/>
</dbReference>
<dbReference type="GO" id="GO:0006364">
    <property type="term" value="P:rRNA processing"/>
    <property type="evidence" value="ECO:0007669"/>
    <property type="project" value="UniProtKB-UniRule"/>
</dbReference>
<comment type="caution">
    <text evidence="9">The sequence shown here is derived from an EMBL/GenBank/DDBJ whole genome shotgun (WGS) entry which is preliminary data.</text>
</comment>
<keyword evidence="6 8" id="KW-0175">Coiled coil</keyword>
<comment type="function">
    <text evidence="1 8">Involved in nucleolar integrity and required for processing of the pre-rRNA for the 60S ribosome subunit.</text>
</comment>
<evidence type="ECO:0000256" key="3">
    <source>
        <dbReference type="ARBA" id="ARBA00007869"/>
    </source>
</evidence>
<sequence>MVKVNVSGRSWKVDHKPVRKNSAWEIRKLERQAADIIKAKERQLKEEKQAKHDEAIQRIKDRREQKAEKERYEKLALVMHRKKVERIKKREKRNKLLKER</sequence>
<proteinExistence type="inferred from homology"/>
<dbReference type="AlphaFoldDB" id="A0AAV5RD38"/>
<comment type="subcellular location">
    <subcellularLocation>
        <location evidence="2 8">Nucleus</location>
        <location evidence="2 8">Nucleolus</location>
    </subcellularLocation>
</comment>
<name>A0AAV5RD38_STABA</name>
<evidence type="ECO:0000313" key="9">
    <source>
        <dbReference type="EMBL" id="GMM49230.1"/>
    </source>
</evidence>
<evidence type="ECO:0000256" key="2">
    <source>
        <dbReference type="ARBA" id="ARBA00004604"/>
    </source>
</evidence>
<accession>A0AAV5RD38</accession>
<dbReference type="EMBL" id="BTGC01000001">
    <property type="protein sequence ID" value="GMM49230.1"/>
    <property type="molecule type" value="Genomic_DNA"/>
</dbReference>
<keyword evidence="7 8" id="KW-0539">Nucleus</keyword>
<evidence type="ECO:0000256" key="5">
    <source>
        <dbReference type="ARBA" id="ARBA00022552"/>
    </source>
</evidence>
<evidence type="ECO:0000256" key="1">
    <source>
        <dbReference type="ARBA" id="ARBA00004090"/>
    </source>
</evidence>
<evidence type="ECO:0000256" key="7">
    <source>
        <dbReference type="ARBA" id="ARBA00023242"/>
    </source>
</evidence>
<evidence type="ECO:0000256" key="6">
    <source>
        <dbReference type="ARBA" id="ARBA00023054"/>
    </source>
</evidence>
<evidence type="ECO:0000256" key="4">
    <source>
        <dbReference type="ARBA" id="ARBA00022517"/>
    </source>
</evidence>
<reference evidence="9 10" key="1">
    <citation type="journal article" date="2023" name="Elife">
        <title>Identification of key yeast species and microbe-microbe interactions impacting larval growth of Drosophila in the wild.</title>
        <authorList>
            <person name="Mure A."/>
            <person name="Sugiura Y."/>
            <person name="Maeda R."/>
            <person name="Honda K."/>
            <person name="Sakurai N."/>
            <person name="Takahashi Y."/>
            <person name="Watada M."/>
            <person name="Katoh T."/>
            <person name="Gotoh A."/>
            <person name="Gotoh Y."/>
            <person name="Taniguchi I."/>
            <person name="Nakamura K."/>
            <person name="Hayashi T."/>
            <person name="Katayama T."/>
            <person name="Uemura T."/>
            <person name="Hattori Y."/>
        </authorList>
    </citation>
    <scope>NUCLEOTIDE SEQUENCE [LARGE SCALE GENOMIC DNA]</scope>
    <source>
        <strain evidence="9 10">SB-73</strain>
    </source>
</reference>
<gene>
    <name evidence="9" type="ORF">DASB73_001880</name>
</gene>
<evidence type="ECO:0000256" key="8">
    <source>
        <dbReference type="RuleBase" id="RU363084"/>
    </source>
</evidence>
<evidence type="ECO:0000313" key="10">
    <source>
        <dbReference type="Proteomes" id="UP001362899"/>
    </source>
</evidence>
<dbReference type="Pfam" id="PF03879">
    <property type="entry name" value="Cgr1"/>
    <property type="match status" value="1"/>
</dbReference>
<keyword evidence="4 8" id="KW-0690">Ribosome biogenesis</keyword>
<dbReference type="Proteomes" id="UP001362899">
    <property type="component" value="Unassembled WGS sequence"/>
</dbReference>
<keyword evidence="5 8" id="KW-0698">rRNA processing</keyword>
<comment type="similarity">
    <text evidence="3 8">Belongs to the CGR1 family.</text>
</comment>
<keyword evidence="10" id="KW-1185">Reference proteome</keyword>